<feature type="transmembrane region" description="Helical" evidence="14">
    <location>
        <begin position="392"/>
        <end position="416"/>
    </location>
</feature>
<evidence type="ECO:0000256" key="9">
    <source>
        <dbReference type="ARBA" id="ARBA00023065"/>
    </source>
</evidence>
<protein>
    <recommendedName>
        <fullName evidence="14">Sodium/proline symporter</fullName>
    </recommendedName>
    <alternativeName>
        <fullName evidence="14">Proline permease</fullName>
    </alternativeName>
</protein>
<dbReference type="Proteomes" id="UP000075683">
    <property type="component" value="Unassembled WGS sequence"/>
</dbReference>
<evidence type="ECO:0000256" key="10">
    <source>
        <dbReference type="ARBA" id="ARBA00023136"/>
    </source>
</evidence>
<comment type="subcellular location">
    <subcellularLocation>
        <location evidence="1 14">Cell membrane</location>
        <topology evidence="1 14">Multi-pass membrane protein</topology>
    </subcellularLocation>
</comment>
<dbReference type="GO" id="GO:0015193">
    <property type="term" value="F:L-proline transmembrane transporter activity"/>
    <property type="evidence" value="ECO:0007669"/>
    <property type="project" value="TreeGrafter"/>
</dbReference>
<dbReference type="GO" id="GO:0031402">
    <property type="term" value="F:sodium ion binding"/>
    <property type="evidence" value="ECO:0007669"/>
    <property type="project" value="UniProtKB-UniRule"/>
</dbReference>
<proteinExistence type="inferred from homology"/>
<feature type="transmembrane region" description="Helical" evidence="14">
    <location>
        <begin position="423"/>
        <end position="442"/>
    </location>
</feature>
<dbReference type="PANTHER" id="PTHR48086:SF3">
    <property type="entry name" value="SODIUM_PROLINE SYMPORTER"/>
    <property type="match status" value="1"/>
</dbReference>
<feature type="transmembrane region" description="Helical" evidence="14">
    <location>
        <begin position="188"/>
        <end position="207"/>
    </location>
</feature>
<dbReference type="PROSITE" id="PS50283">
    <property type="entry name" value="NA_SOLUT_SYMP_3"/>
    <property type="match status" value="1"/>
</dbReference>
<evidence type="ECO:0000256" key="13">
    <source>
        <dbReference type="RuleBase" id="RU362091"/>
    </source>
</evidence>
<keyword evidence="7 14" id="KW-1133">Transmembrane helix</keyword>
<dbReference type="InterPro" id="IPR038377">
    <property type="entry name" value="Na/Glc_symporter_sf"/>
</dbReference>
<feature type="transmembrane region" description="Helical" evidence="14">
    <location>
        <begin position="75"/>
        <end position="93"/>
    </location>
</feature>
<accession>A0A150M402</accession>
<dbReference type="PANTHER" id="PTHR48086">
    <property type="entry name" value="SODIUM/PROLINE SYMPORTER-RELATED"/>
    <property type="match status" value="1"/>
</dbReference>
<evidence type="ECO:0000256" key="4">
    <source>
        <dbReference type="ARBA" id="ARBA00022475"/>
    </source>
</evidence>
<evidence type="ECO:0000256" key="7">
    <source>
        <dbReference type="ARBA" id="ARBA00022989"/>
    </source>
</evidence>
<evidence type="ECO:0000256" key="5">
    <source>
        <dbReference type="ARBA" id="ARBA00022692"/>
    </source>
</evidence>
<evidence type="ECO:0000256" key="11">
    <source>
        <dbReference type="ARBA" id="ARBA00023201"/>
    </source>
</evidence>
<sequence length="496" mass="53802">MGENGLKLLAVGVYMVAMLIIGWYGYRRTKDLSDYMLGGRSLGPAVSALSAGAADMSGWLMMGFPGAVYGAGLSQVWIAIGLTVGAYLNWLLVAPRLRVYTEVANNSITIPSFFENRFKDSTLLLRIVSSLVILVFFTFYVSSGIVAGAVFFDNTFDLSYHAGLIILTSVVLLYTLAGGFLAVSWTDFVQGLIMLSALLLIPLIAFFHTGGVQESFATIEKIDPALLSLFGGTTAVGIVSSLAWGLGYVGQPHIIVRFMAIQSAKEVKIARRIGIGWMILCLLGATFTALAGIAFYEKTGYTLSNHEAVFIDLGQILFHPFIAGLVLSAVLAAIMSTISSQLIVTSSALTEDLFRLVKRNVTDKELVFLGRLSVLIVTVVAAAMAWVQSDTILALVAHAWAGFGASFGPVVFLGLFWKKMTNWGAIAGMAAGAITVLVWPNIDFQSWLDDLYEMVPGFLLNLVFIYIVSLLTYKPNEQIESEFKESLRRLHESKGN</sequence>
<feature type="transmembrane region" description="Helical" evidence="14">
    <location>
        <begin position="366"/>
        <end position="386"/>
    </location>
</feature>
<evidence type="ECO:0000256" key="1">
    <source>
        <dbReference type="ARBA" id="ARBA00004651"/>
    </source>
</evidence>
<keyword evidence="8 14" id="KW-0915">Sodium</keyword>
<evidence type="ECO:0000256" key="14">
    <source>
        <dbReference type="RuleBase" id="RU366012"/>
    </source>
</evidence>
<dbReference type="InterPro" id="IPR050277">
    <property type="entry name" value="Sodium:Solute_Symporter"/>
</dbReference>
<feature type="transmembrane region" description="Helical" evidence="14">
    <location>
        <begin position="316"/>
        <end position="345"/>
    </location>
</feature>
<keyword evidence="5 14" id="KW-0812">Transmembrane</keyword>
<evidence type="ECO:0000256" key="8">
    <source>
        <dbReference type="ARBA" id="ARBA00023053"/>
    </source>
</evidence>
<evidence type="ECO:0000313" key="15">
    <source>
        <dbReference type="EMBL" id="KYD19334.1"/>
    </source>
</evidence>
<reference evidence="15 16" key="1">
    <citation type="submission" date="2016-01" db="EMBL/GenBank/DDBJ databases">
        <title>Draft Genome Sequences of Seven Thermophilic Sporeformers Isolated from Foods.</title>
        <authorList>
            <person name="Berendsen E.M."/>
            <person name="Wells-Bennik M.H."/>
            <person name="Krawcyk A.O."/>
            <person name="De Jong A."/>
            <person name="Holsappel S."/>
            <person name="Eijlander R.T."/>
            <person name="Kuipers O.P."/>
        </authorList>
    </citation>
    <scope>NUCLEOTIDE SEQUENCE [LARGE SCALE GENOMIC DNA]</scope>
    <source>
        <strain evidence="15 16">B4135</strain>
    </source>
</reference>
<keyword evidence="9 14" id="KW-0406">Ion transport</keyword>
<evidence type="ECO:0000256" key="2">
    <source>
        <dbReference type="ARBA" id="ARBA00006434"/>
    </source>
</evidence>
<feature type="transmembrane region" description="Helical" evidence="14">
    <location>
        <begin position="123"/>
        <end position="152"/>
    </location>
</feature>
<gene>
    <name evidence="15" type="ORF">B4135_2065</name>
</gene>
<dbReference type="Gene3D" id="1.20.1730.10">
    <property type="entry name" value="Sodium/glucose cotransporter"/>
    <property type="match status" value="1"/>
</dbReference>
<dbReference type="CDD" id="cd11475">
    <property type="entry name" value="SLC5sbd_PutP"/>
    <property type="match status" value="1"/>
</dbReference>
<dbReference type="Pfam" id="PF00474">
    <property type="entry name" value="SSF"/>
    <property type="match status" value="1"/>
</dbReference>
<comment type="caution">
    <text evidence="15">The sequence shown here is derived from an EMBL/GenBank/DDBJ whole genome shotgun (WGS) entry which is preliminary data.</text>
</comment>
<dbReference type="STRING" id="301148.B4135_2065"/>
<dbReference type="NCBIfam" id="TIGR02121">
    <property type="entry name" value="Na_Pro_sym"/>
    <property type="match status" value="1"/>
</dbReference>
<keyword evidence="3 14" id="KW-0813">Transport</keyword>
<keyword evidence="4 14" id="KW-1003">Cell membrane</keyword>
<dbReference type="OrthoDB" id="9810181at2"/>
<dbReference type="GO" id="GO:0005886">
    <property type="term" value="C:plasma membrane"/>
    <property type="evidence" value="ECO:0007669"/>
    <property type="project" value="UniProtKB-SubCell"/>
</dbReference>
<keyword evidence="11 14" id="KW-0739">Sodium transport</keyword>
<comment type="function">
    <text evidence="14">Catalyzes the sodium-dependent uptake of extracellular L-proline.</text>
</comment>
<feature type="transmembrane region" description="Helical" evidence="14">
    <location>
        <begin position="227"/>
        <end position="249"/>
    </location>
</feature>
<feature type="transmembrane region" description="Helical" evidence="14">
    <location>
        <begin position="275"/>
        <end position="296"/>
    </location>
</feature>
<evidence type="ECO:0000256" key="12">
    <source>
        <dbReference type="ARBA" id="ARBA00033708"/>
    </source>
</evidence>
<dbReference type="EMBL" id="LQYT01000042">
    <property type="protein sequence ID" value="KYD19334.1"/>
    <property type="molecule type" value="Genomic_DNA"/>
</dbReference>
<comment type="catalytic activity">
    <reaction evidence="12">
        <text>L-proline(in) + Na(+)(in) = L-proline(out) + Na(+)(out)</text>
        <dbReference type="Rhea" id="RHEA:28967"/>
        <dbReference type="ChEBI" id="CHEBI:29101"/>
        <dbReference type="ChEBI" id="CHEBI:60039"/>
    </reaction>
</comment>
<dbReference type="InterPro" id="IPR011851">
    <property type="entry name" value="Na/Pro_symporter"/>
</dbReference>
<feature type="transmembrane region" description="Helical" evidence="14">
    <location>
        <begin position="158"/>
        <end position="181"/>
    </location>
</feature>
<evidence type="ECO:0000256" key="6">
    <source>
        <dbReference type="ARBA" id="ARBA00022847"/>
    </source>
</evidence>
<dbReference type="InterPro" id="IPR001734">
    <property type="entry name" value="Na/solute_symporter"/>
</dbReference>
<feature type="transmembrane region" description="Helical" evidence="14">
    <location>
        <begin position="454"/>
        <end position="473"/>
    </location>
</feature>
<dbReference type="GO" id="GO:0005298">
    <property type="term" value="F:proline:sodium symporter activity"/>
    <property type="evidence" value="ECO:0007669"/>
    <property type="project" value="UniProtKB-UniRule"/>
</dbReference>
<dbReference type="AlphaFoldDB" id="A0A150M402"/>
<evidence type="ECO:0000313" key="16">
    <source>
        <dbReference type="Proteomes" id="UP000075683"/>
    </source>
</evidence>
<evidence type="ECO:0000256" key="3">
    <source>
        <dbReference type="ARBA" id="ARBA00022448"/>
    </source>
</evidence>
<keyword evidence="14" id="KW-0029">Amino-acid transport</keyword>
<dbReference type="PATRIC" id="fig|301148.3.peg.3465"/>
<feature type="transmembrane region" description="Helical" evidence="14">
    <location>
        <begin position="6"/>
        <end position="26"/>
    </location>
</feature>
<keyword evidence="6 14" id="KW-0769">Symport</keyword>
<dbReference type="GO" id="GO:0015824">
    <property type="term" value="P:proline transport"/>
    <property type="evidence" value="ECO:0007669"/>
    <property type="project" value="UniProtKB-UniRule"/>
</dbReference>
<dbReference type="FunFam" id="1.20.1730.10:FF:000002">
    <property type="entry name" value="Sodium/proline symporter"/>
    <property type="match status" value="1"/>
</dbReference>
<dbReference type="RefSeq" id="WP_061568877.1">
    <property type="nucleotide sequence ID" value="NZ_LQYT01000042.1"/>
</dbReference>
<keyword evidence="10 14" id="KW-0472">Membrane</keyword>
<comment type="similarity">
    <text evidence="2 13">Belongs to the sodium:solute symporter (SSF) (TC 2.A.21) family.</text>
</comment>
<organism evidence="15 16">
    <name type="scientific">Caldibacillus debilis</name>
    <dbReference type="NCBI Taxonomy" id="301148"/>
    <lineage>
        <taxon>Bacteria</taxon>
        <taxon>Bacillati</taxon>
        <taxon>Bacillota</taxon>
        <taxon>Bacilli</taxon>
        <taxon>Bacillales</taxon>
        <taxon>Bacillaceae</taxon>
        <taxon>Caldibacillus</taxon>
    </lineage>
</organism>
<dbReference type="NCBIfam" id="TIGR00813">
    <property type="entry name" value="sss"/>
    <property type="match status" value="1"/>
</dbReference>
<name>A0A150M402_9BACI</name>